<sequence>MTIDYSKRDNMDTDSEPEISLPSVPTPQAPAQQPHNQLHQLSYSSGQLQTVHTRIHPSRHRPMRC</sequence>
<evidence type="ECO:0000313" key="2">
    <source>
        <dbReference type="EMBL" id="KAH7112664.1"/>
    </source>
</evidence>
<keyword evidence="3" id="KW-1185">Reference proteome</keyword>
<evidence type="ECO:0000313" key="3">
    <source>
        <dbReference type="Proteomes" id="UP000738349"/>
    </source>
</evidence>
<feature type="region of interest" description="Disordered" evidence="1">
    <location>
        <begin position="1"/>
        <end position="38"/>
    </location>
</feature>
<feature type="compositionally biased region" description="Basic residues" evidence="1">
    <location>
        <begin position="53"/>
        <end position="65"/>
    </location>
</feature>
<name>A0A9P9D5A8_9HYPO</name>
<gene>
    <name evidence="2" type="ORF">EDB81DRAFT_827029</name>
</gene>
<protein>
    <submittedName>
        <fullName evidence="2">Uncharacterized protein</fullName>
    </submittedName>
</protein>
<proteinExistence type="predicted"/>
<feature type="compositionally biased region" description="Polar residues" evidence="1">
    <location>
        <begin position="29"/>
        <end position="38"/>
    </location>
</feature>
<feature type="compositionally biased region" description="Basic and acidic residues" evidence="1">
    <location>
        <begin position="1"/>
        <end position="11"/>
    </location>
</feature>
<dbReference type="AlphaFoldDB" id="A0A9P9D5A8"/>
<comment type="caution">
    <text evidence="2">The sequence shown here is derived from an EMBL/GenBank/DDBJ whole genome shotgun (WGS) entry which is preliminary data.</text>
</comment>
<dbReference type="OrthoDB" id="10539005at2759"/>
<organism evidence="2 3">
    <name type="scientific">Dactylonectria macrodidyma</name>
    <dbReference type="NCBI Taxonomy" id="307937"/>
    <lineage>
        <taxon>Eukaryota</taxon>
        <taxon>Fungi</taxon>
        <taxon>Dikarya</taxon>
        <taxon>Ascomycota</taxon>
        <taxon>Pezizomycotina</taxon>
        <taxon>Sordariomycetes</taxon>
        <taxon>Hypocreomycetidae</taxon>
        <taxon>Hypocreales</taxon>
        <taxon>Nectriaceae</taxon>
        <taxon>Dactylonectria</taxon>
    </lineage>
</organism>
<accession>A0A9P9D5A8</accession>
<feature type="region of interest" description="Disordered" evidence="1">
    <location>
        <begin position="46"/>
        <end position="65"/>
    </location>
</feature>
<evidence type="ECO:0000256" key="1">
    <source>
        <dbReference type="SAM" id="MobiDB-lite"/>
    </source>
</evidence>
<dbReference type="Proteomes" id="UP000738349">
    <property type="component" value="Unassembled WGS sequence"/>
</dbReference>
<reference evidence="2" key="1">
    <citation type="journal article" date="2021" name="Nat. Commun.">
        <title>Genetic determinants of endophytism in the Arabidopsis root mycobiome.</title>
        <authorList>
            <person name="Mesny F."/>
            <person name="Miyauchi S."/>
            <person name="Thiergart T."/>
            <person name="Pickel B."/>
            <person name="Atanasova L."/>
            <person name="Karlsson M."/>
            <person name="Huettel B."/>
            <person name="Barry K.W."/>
            <person name="Haridas S."/>
            <person name="Chen C."/>
            <person name="Bauer D."/>
            <person name="Andreopoulos W."/>
            <person name="Pangilinan J."/>
            <person name="LaButti K."/>
            <person name="Riley R."/>
            <person name="Lipzen A."/>
            <person name="Clum A."/>
            <person name="Drula E."/>
            <person name="Henrissat B."/>
            <person name="Kohler A."/>
            <person name="Grigoriev I.V."/>
            <person name="Martin F.M."/>
            <person name="Hacquard S."/>
        </authorList>
    </citation>
    <scope>NUCLEOTIDE SEQUENCE</scope>
    <source>
        <strain evidence="2">MPI-CAGE-AT-0147</strain>
    </source>
</reference>
<dbReference type="EMBL" id="JAGMUV010000037">
    <property type="protein sequence ID" value="KAH7112664.1"/>
    <property type="molecule type" value="Genomic_DNA"/>
</dbReference>